<dbReference type="Pfam" id="PF01474">
    <property type="entry name" value="DAHP_synth_2"/>
    <property type="match status" value="2"/>
</dbReference>
<dbReference type="PANTHER" id="PTHR21337">
    <property type="entry name" value="PHOSPHO-2-DEHYDRO-3-DEOXYHEPTONATE ALDOLASE 1, 2"/>
    <property type="match status" value="1"/>
</dbReference>
<keyword evidence="4" id="KW-0028">Amino-acid biosynthesis</keyword>
<dbReference type="Proteomes" id="UP000478148">
    <property type="component" value="Unassembled WGS sequence"/>
</dbReference>
<organism evidence="5 6">
    <name type="scientific">Verrucosispora sioxanthis</name>
    <dbReference type="NCBI Taxonomy" id="2499994"/>
    <lineage>
        <taxon>Bacteria</taxon>
        <taxon>Bacillati</taxon>
        <taxon>Actinomycetota</taxon>
        <taxon>Actinomycetes</taxon>
        <taxon>Micromonosporales</taxon>
        <taxon>Micromonosporaceae</taxon>
        <taxon>Micromonospora</taxon>
    </lineage>
</organism>
<evidence type="ECO:0000313" key="5">
    <source>
        <dbReference type="EMBL" id="NGM12447.1"/>
    </source>
</evidence>
<keyword evidence="2 4" id="KW-0808">Transferase</keyword>
<feature type="binding site" evidence="3">
    <location>
        <position position="54"/>
    </location>
    <ligand>
        <name>Mn(2+)</name>
        <dbReference type="ChEBI" id="CHEBI:29035"/>
    </ligand>
</feature>
<dbReference type="GO" id="GO:0009073">
    <property type="term" value="P:aromatic amino acid family biosynthetic process"/>
    <property type="evidence" value="ECO:0007669"/>
    <property type="project" value="UniProtKB-KW"/>
</dbReference>
<keyword evidence="3" id="KW-0464">Manganese</keyword>
<comment type="catalytic activity">
    <reaction evidence="4">
        <text>D-erythrose 4-phosphate + phosphoenolpyruvate + H2O = 7-phospho-2-dehydro-3-deoxy-D-arabino-heptonate + phosphate</text>
        <dbReference type="Rhea" id="RHEA:14717"/>
        <dbReference type="ChEBI" id="CHEBI:15377"/>
        <dbReference type="ChEBI" id="CHEBI:16897"/>
        <dbReference type="ChEBI" id="CHEBI:43474"/>
        <dbReference type="ChEBI" id="CHEBI:58394"/>
        <dbReference type="ChEBI" id="CHEBI:58702"/>
        <dbReference type="EC" id="2.5.1.54"/>
    </reaction>
</comment>
<comment type="pathway">
    <text evidence="4">Metabolic intermediate biosynthesis; chorismate biosynthesis; chorismate from D-erythrose 4-phosphate and phosphoenolpyruvate: step 1/7.</text>
</comment>
<comment type="cofactor">
    <cofactor evidence="3">
        <name>Mn(2+)</name>
        <dbReference type="ChEBI" id="CHEBI:29035"/>
    </cofactor>
    <cofactor evidence="3">
        <name>Co(2+)</name>
        <dbReference type="ChEBI" id="CHEBI:48828"/>
    </cofactor>
    <cofactor evidence="3">
        <name>Cd(2+)</name>
        <dbReference type="ChEBI" id="CHEBI:48775"/>
    </cofactor>
    <text evidence="3">Binds 1 divalent cation per subunit. The enzyme is active with manganese, cobalt or cadmium ions.</text>
</comment>
<feature type="binding site" evidence="3">
    <location>
        <position position="267"/>
    </location>
    <ligand>
        <name>phosphoenolpyruvate</name>
        <dbReference type="ChEBI" id="CHEBI:58702"/>
    </ligand>
</feature>
<dbReference type="UniPathway" id="UPA00053">
    <property type="reaction ID" value="UER00084"/>
</dbReference>
<dbReference type="EMBL" id="SAIY01000002">
    <property type="protein sequence ID" value="NGM12447.1"/>
    <property type="molecule type" value="Genomic_DNA"/>
</dbReference>
<dbReference type="PANTHER" id="PTHR21337:SF0">
    <property type="entry name" value="PHOSPHO-2-DEHYDRO-3-DEOXYHEPTONATE ALDOLASE"/>
    <property type="match status" value="1"/>
</dbReference>
<feature type="binding site" evidence="3">
    <location>
        <position position="236"/>
    </location>
    <ligand>
        <name>phosphoenolpyruvate</name>
        <dbReference type="ChEBI" id="CHEBI:58702"/>
    </ligand>
</feature>
<evidence type="ECO:0000256" key="4">
    <source>
        <dbReference type="RuleBase" id="RU363071"/>
    </source>
</evidence>
<feature type="binding site" evidence="3">
    <location>
        <position position="341"/>
    </location>
    <ligand>
        <name>Mn(2+)</name>
        <dbReference type="ChEBI" id="CHEBI:29035"/>
    </ligand>
</feature>
<dbReference type="GO" id="GO:0008652">
    <property type="term" value="P:amino acid biosynthetic process"/>
    <property type="evidence" value="ECO:0007669"/>
    <property type="project" value="UniProtKB-KW"/>
</dbReference>
<evidence type="ECO:0000256" key="3">
    <source>
        <dbReference type="PIRSR" id="PIRSR602480-1"/>
    </source>
</evidence>
<dbReference type="AlphaFoldDB" id="A0A6M1L2C0"/>
<protein>
    <recommendedName>
        <fullName evidence="4">Phospho-2-dehydro-3-deoxyheptonate aldolase</fullName>
        <ecNumber evidence="4">2.5.1.54</ecNumber>
    </recommendedName>
</protein>
<feature type="binding site" evidence="3">
    <location>
        <position position="374"/>
    </location>
    <ligand>
        <name>Mn(2+)</name>
        <dbReference type="ChEBI" id="CHEBI:29035"/>
    </ligand>
</feature>
<accession>A0A6M1L2C0</accession>
<dbReference type="GO" id="GO:0009423">
    <property type="term" value="P:chorismate biosynthetic process"/>
    <property type="evidence" value="ECO:0007669"/>
    <property type="project" value="UniProtKB-UniPathway"/>
</dbReference>
<dbReference type="SUPFAM" id="SSF51569">
    <property type="entry name" value="Aldolase"/>
    <property type="match status" value="1"/>
</dbReference>
<evidence type="ECO:0000313" key="6">
    <source>
        <dbReference type="Proteomes" id="UP000478148"/>
    </source>
</evidence>
<dbReference type="InterPro" id="IPR002480">
    <property type="entry name" value="DAHP_synth_2"/>
</dbReference>
<sequence length="396" mass="43276">MQQPQWPDPAVVANVREILASRSGLVPEAECEILAARLDRAARGEALVLQAGDCAERFTEAAPEPIAARLNQLTSLAALLHRGSGLPVVPVGRIAGQYAKPRSSAWERLPDGTVLPAYRGDLVNRPEANRVARTPDPNRMLTGYDCAAVVLRQLRRRAVPDVEWPDPAGAVGQMSAPVFTSHEALLRDYETALERPGRAGRYASSGHLLWIGDRTRAPHGWHVRWAAELSNPVGVKIGPSITAAEAVRLSRVLNPQGRPGKVSFIVRLGSQRIRRILPEVVLAVRRHGVPVVWLCDPMHGNTYRLRTGGKTRPVEAIHDEVTAFVRILAAHRLHPAGLHLEVTPEDVTECVAAPADTPVSPARVAQPRYTSACDPRLNRKQANELVAHFAGLTRRR</sequence>
<keyword evidence="3" id="KW-0104">Cadmium</keyword>
<proteinExistence type="inferred from homology"/>
<keyword evidence="4" id="KW-0057">Aromatic amino acid biosynthesis</keyword>
<dbReference type="GO" id="GO:0003849">
    <property type="term" value="F:3-deoxy-7-phosphoheptulonate synthase activity"/>
    <property type="evidence" value="ECO:0007669"/>
    <property type="project" value="UniProtKB-EC"/>
</dbReference>
<reference evidence="5 6" key="1">
    <citation type="submission" date="2020-02" db="EMBL/GenBank/DDBJ databases">
        <title>Draft Genome Sequence of Verrucosispora sp. Strain CWR15, Isolated from Gulf of Mexico Sponge.</title>
        <authorList>
            <person name="Kennedy S.J."/>
            <person name="Cella E."/>
            <person name="Azarian T."/>
            <person name="Baker B.J."/>
            <person name="Shaw L.N."/>
        </authorList>
    </citation>
    <scope>NUCLEOTIDE SEQUENCE [LARGE SCALE GENOMIC DNA]</scope>
    <source>
        <strain evidence="5 6">CWR15</strain>
    </source>
</reference>
<keyword evidence="6" id="KW-1185">Reference proteome</keyword>
<evidence type="ECO:0000256" key="1">
    <source>
        <dbReference type="ARBA" id="ARBA00008911"/>
    </source>
</evidence>
<comment type="similarity">
    <text evidence="1 4">Belongs to the class-II DAHP synthase family.</text>
</comment>
<gene>
    <name evidence="5" type="ORF">ENC19_07150</name>
</gene>
<feature type="binding site" evidence="3">
    <location>
        <position position="93"/>
    </location>
    <ligand>
        <name>phosphoenolpyruvate</name>
        <dbReference type="ChEBI" id="CHEBI:58702"/>
    </ligand>
</feature>
<name>A0A6M1L2C0_9ACTN</name>
<comment type="caution">
    <text evidence="5">The sequence shown here is derived from an EMBL/GenBank/DDBJ whole genome shotgun (WGS) entry which is preliminary data.</text>
</comment>
<dbReference type="InterPro" id="IPR013785">
    <property type="entry name" value="Aldolase_TIM"/>
</dbReference>
<keyword evidence="3" id="KW-0170">Cobalt</keyword>
<evidence type="ECO:0000256" key="2">
    <source>
        <dbReference type="ARBA" id="ARBA00022679"/>
    </source>
</evidence>
<dbReference type="EC" id="2.5.1.54" evidence="4"/>
<dbReference type="Gene3D" id="3.20.20.70">
    <property type="entry name" value="Aldolase class I"/>
    <property type="match status" value="1"/>
</dbReference>
<feature type="binding site" evidence="3">
    <location>
        <position position="299"/>
    </location>
    <ligand>
        <name>Mn(2+)</name>
        <dbReference type="ChEBI" id="CHEBI:29035"/>
    </ligand>
</feature>